<evidence type="ECO:0008006" key="4">
    <source>
        <dbReference type="Google" id="ProtNLM"/>
    </source>
</evidence>
<evidence type="ECO:0000313" key="2">
    <source>
        <dbReference type="EMBL" id="KAL0949156.1"/>
    </source>
</evidence>
<organism evidence="2 3">
    <name type="scientific">Hohenbuehelia grisea</name>
    <dbReference type="NCBI Taxonomy" id="104357"/>
    <lineage>
        <taxon>Eukaryota</taxon>
        <taxon>Fungi</taxon>
        <taxon>Dikarya</taxon>
        <taxon>Basidiomycota</taxon>
        <taxon>Agaricomycotina</taxon>
        <taxon>Agaricomycetes</taxon>
        <taxon>Agaricomycetidae</taxon>
        <taxon>Agaricales</taxon>
        <taxon>Pleurotineae</taxon>
        <taxon>Pleurotaceae</taxon>
        <taxon>Hohenbuehelia</taxon>
    </lineage>
</organism>
<evidence type="ECO:0000256" key="1">
    <source>
        <dbReference type="SAM" id="MobiDB-lite"/>
    </source>
</evidence>
<comment type="caution">
    <text evidence="2">The sequence shown here is derived from an EMBL/GenBank/DDBJ whole genome shotgun (WGS) entry which is preliminary data.</text>
</comment>
<gene>
    <name evidence="2" type="ORF">HGRIS_009237</name>
</gene>
<sequence>MLQLLLLSALAALLFLYTFVPSFCLAVFTDDHNAHEAGLAAVAARNPFRESGPPVCMAKLIMLRHKIHQTNTRRRRSTSRPRPLARPTAKTQPAPLPTHTHTTKQVHAHPPPVLAAAFKTRSSWMHMRFGKTFGKQNH</sequence>
<feature type="region of interest" description="Disordered" evidence="1">
    <location>
        <begin position="67"/>
        <end position="108"/>
    </location>
</feature>
<reference evidence="3" key="1">
    <citation type="submission" date="2024-06" db="EMBL/GenBank/DDBJ databases">
        <title>Multi-omics analyses provide insights into the biosynthesis of the anticancer antibiotic pleurotin in Hohenbuehelia grisea.</title>
        <authorList>
            <person name="Weaver J.A."/>
            <person name="Alberti F."/>
        </authorList>
    </citation>
    <scope>NUCLEOTIDE SEQUENCE [LARGE SCALE GENOMIC DNA]</scope>
    <source>
        <strain evidence="3">T-177</strain>
    </source>
</reference>
<accession>A0ABR3J0I2</accession>
<dbReference type="EMBL" id="JASNQZ010000012">
    <property type="protein sequence ID" value="KAL0949156.1"/>
    <property type="molecule type" value="Genomic_DNA"/>
</dbReference>
<feature type="compositionally biased region" description="Basic residues" evidence="1">
    <location>
        <begin position="67"/>
        <end position="79"/>
    </location>
</feature>
<keyword evidence="3" id="KW-1185">Reference proteome</keyword>
<protein>
    <recommendedName>
        <fullName evidence="4">Secreted protein</fullName>
    </recommendedName>
</protein>
<dbReference type="Proteomes" id="UP001556367">
    <property type="component" value="Unassembled WGS sequence"/>
</dbReference>
<feature type="compositionally biased region" description="Low complexity" evidence="1">
    <location>
        <begin position="80"/>
        <end position="89"/>
    </location>
</feature>
<name>A0ABR3J0I2_9AGAR</name>
<proteinExistence type="predicted"/>
<evidence type="ECO:0000313" key="3">
    <source>
        <dbReference type="Proteomes" id="UP001556367"/>
    </source>
</evidence>